<comment type="similarity">
    <text evidence="2">Belongs to the universal stress protein A family.</text>
</comment>
<dbReference type="InterPro" id="IPR006016">
    <property type="entry name" value="UspA"/>
</dbReference>
<evidence type="ECO:0000256" key="4">
    <source>
        <dbReference type="ARBA" id="ARBA00022490"/>
    </source>
</evidence>
<dbReference type="SUPFAM" id="SSF52402">
    <property type="entry name" value="Adenine nucleotide alpha hydrolases-like"/>
    <property type="match status" value="1"/>
</dbReference>
<dbReference type="Proteomes" id="UP001500518">
    <property type="component" value="Unassembled WGS sequence"/>
</dbReference>
<organism evidence="6 7">
    <name type="scientific">Erythrobacter westpacificensis</name>
    <dbReference type="NCBI Taxonomy" id="1055231"/>
    <lineage>
        <taxon>Bacteria</taxon>
        <taxon>Pseudomonadati</taxon>
        <taxon>Pseudomonadota</taxon>
        <taxon>Alphaproteobacteria</taxon>
        <taxon>Sphingomonadales</taxon>
        <taxon>Erythrobacteraceae</taxon>
        <taxon>Erythrobacter/Porphyrobacter group</taxon>
        <taxon>Erythrobacter</taxon>
    </lineage>
</organism>
<dbReference type="RefSeq" id="WP_346031825.1">
    <property type="nucleotide sequence ID" value="NZ_BAABHV010000006.1"/>
</dbReference>
<accession>A0ABP9K1X0</accession>
<dbReference type="Pfam" id="PF00582">
    <property type="entry name" value="Usp"/>
    <property type="match status" value="1"/>
</dbReference>
<dbReference type="PANTHER" id="PTHR46268">
    <property type="entry name" value="STRESS RESPONSE PROTEIN NHAX"/>
    <property type="match status" value="1"/>
</dbReference>
<evidence type="ECO:0000256" key="2">
    <source>
        <dbReference type="ARBA" id="ARBA00008791"/>
    </source>
</evidence>
<evidence type="ECO:0000313" key="6">
    <source>
        <dbReference type="EMBL" id="GAA5049491.1"/>
    </source>
</evidence>
<evidence type="ECO:0000259" key="5">
    <source>
        <dbReference type="Pfam" id="PF00582"/>
    </source>
</evidence>
<feature type="domain" description="UspA" evidence="5">
    <location>
        <begin position="1"/>
        <end position="140"/>
    </location>
</feature>
<evidence type="ECO:0000256" key="1">
    <source>
        <dbReference type="ARBA" id="ARBA00004496"/>
    </source>
</evidence>
<dbReference type="EMBL" id="BAABHV010000006">
    <property type="protein sequence ID" value="GAA5049491.1"/>
    <property type="molecule type" value="Genomic_DNA"/>
</dbReference>
<dbReference type="InterPro" id="IPR014729">
    <property type="entry name" value="Rossmann-like_a/b/a_fold"/>
</dbReference>
<protein>
    <submittedName>
        <fullName evidence="6">Universal stress protein</fullName>
    </submittedName>
</protein>
<comment type="subcellular location">
    <subcellularLocation>
        <location evidence="1">Cytoplasm</location>
    </subcellularLocation>
</comment>
<keyword evidence="7" id="KW-1185">Reference proteome</keyword>
<reference evidence="7" key="1">
    <citation type="journal article" date="2019" name="Int. J. Syst. Evol. Microbiol.">
        <title>The Global Catalogue of Microorganisms (GCM) 10K type strain sequencing project: providing services to taxonomists for standard genome sequencing and annotation.</title>
        <authorList>
            <consortium name="The Broad Institute Genomics Platform"/>
            <consortium name="The Broad Institute Genome Sequencing Center for Infectious Disease"/>
            <person name="Wu L."/>
            <person name="Ma J."/>
        </authorList>
    </citation>
    <scope>NUCLEOTIDE SEQUENCE [LARGE SCALE GENOMIC DNA]</scope>
    <source>
        <strain evidence="7">JCM 18014</strain>
    </source>
</reference>
<dbReference type="InterPro" id="IPR006015">
    <property type="entry name" value="Universal_stress_UspA"/>
</dbReference>
<name>A0ABP9K1X0_9SPHN</name>
<dbReference type="Gene3D" id="3.40.50.620">
    <property type="entry name" value="HUPs"/>
    <property type="match status" value="1"/>
</dbReference>
<sequence>MYARLLAAIDREDEQGTRLIASRCAALANTMGASVSLIHVRLQPPASYGRHLPWQWEADEAKEVRGWLQELARTHAFEDRLSGTFAPSGSVSREVAARARELGSDVIMVAAHRATLGRILLGSTAHAIMRDAPCDVLLVRDSEALQAAA</sequence>
<gene>
    <name evidence="6" type="ORF">GCM10023208_07810</name>
</gene>
<evidence type="ECO:0000256" key="3">
    <source>
        <dbReference type="ARBA" id="ARBA00011738"/>
    </source>
</evidence>
<comment type="subunit">
    <text evidence="3">Homodimer.</text>
</comment>
<dbReference type="PRINTS" id="PR01438">
    <property type="entry name" value="UNVRSLSTRESS"/>
</dbReference>
<keyword evidence="4" id="KW-0963">Cytoplasm</keyword>
<proteinExistence type="inferred from homology"/>
<dbReference type="CDD" id="cd00293">
    <property type="entry name" value="USP-like"/>
    <property type="match status" value="1"/>
</dbReference>
<dbReference type="PANTHER" id="PTHR46268:SF23">
    <property type="entry name" value="UNIVERSAL STRESS PROTEIN A-RELATED"/>
    <property type="match status" value="1"/>
</dbReference>
<comment type="caution">
    <text evidence="6">The sequence shown here is derived from an EMBL/GenBank/DDBJ whole genome shotgun (WGS) entry which is preliminary data.</text>
</comment>
<evidence type="ECO:0000313" key="7">
    <source>
        <dbReference type="Proteomes" id="UP001500518"/>
    </source>
</evidence>